<dbReference type="eggNOG" id="COG0847">
    <property type="taxonomic scope" value="Bacteria"/>
</dbReference>
<feature type="region of interest" description="Disordered" evidence="1">
    <location>
        <begin position="185"/>
        <end position="204"/>
    </location>
</feature>
<reference evidence="3 4" key="1">
    <citation type="submission" date="2012-05" db="EMBL/GenBank/DDBJ databases">
        <authorList>
            <person name="Weinstock G."/>
            <person name="Sodergren E."/>
            <person name="Lobos E.A."/>
            <person name="Fulton L."/>
            <person name="Fulton R."/>
            <person name="Courtney L."/>
            <person name="Fronick C."/>
            <person name="O'Laughlin M."/>
            <person name="Godfrey J."/>
            <person name="Wilson R.M."/>
            <person name="Miner T."/>
            <person name="Farmer C."/>
            <person name="Delehaunty K."/>
            <person name="Cordes M."/>
            <person name="Minx P."/>
            <person name="Tomlinson C."/>
            <person name="Chen J."/>
            <person name="Wollam A."/>
            <person name="Pepin K.H."/>
            <person name="Bhonagiri V."/>
            <person name="Zhang X."/>
            <person name="Suruliraj S."/>
            <person name="Warren W."/>
            <person name="Mitreva M."/>
            <person name="Mardis E.R."/>
            <person name="Wilson R.K."/>
        </authorList>
    </citation>
    <scope>NUCLEOTIDE SEQUENCE [LARGE SCALE GENOMIC DNA]</scope>
    <source>
        <strain evidence="3 4">F0235</strain>
    </source>
</reference>
<accession>L1MCQ3</accession>
<dbReference type="AlphaFoldDB" id="L1MCQ3"/>
<evidence type="ECO:0000259" key="2">
    <source>
        <dbReference type="Pfam" id="PF00533"/>
    </source>
</evidence>
<dbReference type="CDD" id="cd06127">
    <property type="entry name" value="DEDDh"/>
    <property type="match status" value="1"/>
</dbReference>
<feature type="compositionally biased region" description="Polar residues" evidence="1">
    <location>
        <begin position="22"/>
        <end position="44"/>
    </location>
</feature>
<evidence type="ECO:0000256" key="1">
    <source>
        <dbReference type="SAM" id="MobiDB-lite"/>
    </source>
</evidence>
<dbReference type="RefSeq" id="WP_006061467.1">
    <property type="nucleotide sequence ID" value="NZ_KB290820.1"/>
</dbReference>
<dbReference type="Proteomes" id="UP000010445">
    <property type="component" value="Unassembled WGS sequence"/>
</dbReference>
<feature type="compositionally biased region" description="Basic and acidic residues" evidence="1">
    <location>
        <begin position="49"/>
        <end position="73"/>
    </location>
</feature>
<organism evidence="3 4">
    <name type="scientific">Corynebacterium durum F0235</name>
    <dbReference type="NCBI Taxonomy" id="1035195"/>
    <lineage>
        <taxon>Bacteria</taxon>
        <taxon>Bacillati</taxon>
        <taxon>Actinomycetota</taxon>
        <taxon>Actinomycetes</taxon>
        <taxon>Mycobacteriales</taxon>
        <taxon>Corynebacteriaceae</taxon>
        <taxon>Corynebacterium</taxon>
    </lineage>
</organism>
<dbReference type="Gene3D" id="3.30.420.10">
    <property type="entry name" value="Ribonuclease H-like superfamily/Ribonuclease H"/>
    <property type="match status" value="1"/>
</dbReference>
<sequence length="407" mass="45126">MNFIHYLTPPPPAKQALFPNRHPQTGRITGVSPTQKPTFSHANPTTPPKAEREAGRDTGRDAGRRAEREEQRRAELAAAPYVAATVLSTGIHPATSRMVGLHMATYSPDGEVVDTYFCVFNPGDNPGPRHLHSLTPEDIEQGVGFETQLRQICAFIDGRTLIVHNSTRDWGFIVAESRRAVRVLNSKGPRSRGQRRGQRGRRRRIGHIPRPEMVVDTLESARRRQANLPDTRLRAVARALGMRAPSPKASVARATIPAEQLARENTLLLGRMFFNRLRDSDVVQASPNDLRGDRFGLQRSRLRLDAATATRRYTNPGMHQPGKELVQGMEVVITPDITVDPDEIIAAAMDAGLAYSEQLTRETSLVVCNQEGELRGKAMHARRKGIPLVSDTEFMQLTQNVRAGTAE</sequence>
<dbReference type="InterPro" id="IPR001357">
    <property type="entry name" value="BRCT_dom"/>
</dbReference>
<dbReference type="EMBL" id="AMEM01000030">
    <property type="protein sequence ID" value="EKX89033.1"/>
    <property type="molecule type" value="Genomic_DNA"/>
</dbReference>
<proteinExistence type="predicted"/>
<feature type="domain" description="BRCT" evidence="2">
    <location>
        <begin position="325"/>
        <end position="396"/>
    </location>
</feature>
<dbReference type="SUPFAM" id="SSF53098">
    <property type="entry name" value="Ribonuclease H-like"/>
    <property type="match status" value="1"/>
</dbReference>
<dbReference type="GO" id="GO:0003676">
    <property type="term" value="F:nucleic acid binding"/>
    <property type="evidence" value="ECO:0007669"/>
    <property type="project" value="InterPro"/>
</dbReference>
<name>L1MCQ3_9CORY</name>
<dbReference type="STRING" id="1035195.HMPREF9997_02038"/>
<dbReference type="SUPFAM" id="SSF52113">
    <property type="entry name" value="BRCT domain"/>
    <property type="match status" value="1"/>
</dbReference>
<dbReference type="InterPro" id="IPR012337">
    <property type="entry name" value="RNaseH-like_sf"/>
</dbReference>
<dbReference type="Pfam" id="PF00533">
    <property type="entry name" value="BRCT"/>
    <property type="match status" value="1"/>
</dbReference>
<dbReference type="PATRIC" id="fig|1035195.3.peg.1830"/>
<keyword evidence="4" id="KW-1185">Reference proteome</keyword>
<protein>
    <submittedName>
        <fullName evidence="3">DNA polymerase III, epsilon subunit family protein</fullName>
    </submittedName>
</protein>
<comment type="caution">
    <text evidence="3">The sequence shown here is derived from an EMBL/GenBank/DDBJ whole genome shotgun (WGS) entry which is preliminary data.</text>
</comment>
<dbReference type="HOGENOM" id="CLU_029910_0_0_11"/>
<feature type="region of interest" description="Disordered" evidence="1">
    <location>
        <begin position="1"/>
        <end position="73"/>
    </location>
</feature>
<feature type="compositionally biased region" description="Basic residues" evidence="1">
    <location>
        <begin position="189"/>
        <end position="204"/>
    </location>
</feature>
<evidence type="ECO:0000313" key="4">
    <source>
        <dbReference type="Proteomes" id="UP000010445"/>
    </source>
</evidence>
<dbReference type="Gene3D" id="3.40.50.10190">
    <property type="entry name" value="BRCT domain"/>
    <property type="match status" value="1"/>
</dbReference>
<gene>
    <name evidence="3" type="ORF">HMPREF9997_02038</name>
</gene>
<dbReference type="InterPro" id="IPR036397">
    <property type="entry name" value="RNaseH_sf"/>
</dbReference>
<dbReference type="InterPro" id="IPR036420">
    <property type="entry name" value="BRCT_dom_sf"/>
</dbReference>
<evidence type="ECO:0000313" key="3">
    <source>
        <dbReference type="EMBL" id="EKX89033.1"/>
    </source>
</evidence>